<evidence type="ECO:0000256" key="8">
    <source>
        <dbReference type="ARBA" id="ARBA00023224"/>
    </source>
</evidence>
<evidence type="ECO:0000256" key="9">
    <source>
        <dbReference type="SAM" id="Phobius"/>
    </source>
</evidence>
<keyword evidence="5 9" id="KW-1133">Transmembrane helix</keyword>
<dbReference type="EMBL" id="CAKOFQ010007215">
    <property type="protein sequence ID" value="CAH1995138.1"/>
    <property type="molecule type" value="Genomic_DNA"/>
</dbReference>
<feature type="transmembrane region" description="Helical" evidence="9">
    <location>
        <begin position="12"/>
        <end position="41"/>
    </location>
</feature>
<evidence type="ECO:0000256" key="3">
    <source>
        <dbReference type="ARBA" id="ARBA00022692"/>
    </source>
</evidence>
<keyword evidence="6 9" id="KW-0472">Membrane</keyword>
<evidence type="ECO:0000313" key="11">
    <source>
        <dbReference type="Proteomes" id="UP001152888"/>
    </source>
</evidence>
<dbReference type="GO" id="GO:0007165">
    <property type="term" value="P:signal transduction"/>
    <property type="evidence" value="ECO:0007669"/>
    <property type="project" value="UniProtKB-KW"/>
</dbReference>
<dbReference type="GO" id="GO:0016020">
    <property type="term" value="C:membrane"/>
    <property type="evidence" value="ECO:0007669"/>
    <property type="project" value="UniProtKB-SubCell"/>
</dbReference>
<comment type="caution">
    <text evidence="10">The sequence shown here is derived from an EMBL/GenBank/DDBJ whole genome shotgun (WGS) entry which is preliminary data.</text>
</comment>
<accession>A0A9P0LM12</accession>
<evidence type="ECO:0000256" key="4">
    <source>
        <dbReference type="ARBA" id="ARBA00022725"/>
    </source>
</evidence>
<proteinExistence type="predicted"/>
<evidence type="ECO:0000256" key="6">
    <source>
        <dbReference type="ARBA" id="ARBA00023136"/>
    </source>
</evidence>
<keyword evidence="2" id="KW-0716">Sensory transduction</keyword>
<dbReference type="OrthoDB" id="6743260at2759"/>
<keyword evidence="4" id="KW-0552">Olfaction</keyword>
<dbReference type="AlphaFoldDB" id="A0A9P0LM12"/>
<evidence type="ECO:0000256" key="2">
    <source>
        <dbReference type="ARBA" id="ARBA00022606"/>
    </source>
</evidence>
<keyword evidence="11" id="KW-1185">Reference proteome</keyword>
<dbReference type="Proteomes" id="UP001152888">
    <property type="component" value="Unassembled WGS sequence"/>
</dbReference>
<evidence type="ECO:0000256" key="5">
    <source>
        <dbReference type="ARBA" id="ARBA00022989"/>
    </source>
</evidence>
<evidence type="ECO:0000256" key="7">
    <source>
        <dbReference type="ARBA" id="ARBA00023170"/>
    </source>
</evidence>
<feature type="transmembrane region" description="Helical" evidence="9">
    <location>
        <begin position="92"/>
        <end position="115"/>
    </location>
</feature>
<keyword evidence="8" id="KW-0807">Transducer</keyword>
<name>A0A9P0LM12_ACAOB</name>
<keyword evidence="3 9" id="KW-0812">Transmembrane</keyword>
<keyword evidence="7" id="KW-0675">Receptor</keyword>
<sequence>MYQITYLFHAIVNLYVVTLTVIGFDTLFMGICFGLTCQYILLGRMFLELGNQQAPLLKQQHVPQCCYYRSTLIMCIKHMQLLSRTTGDVEKVFNLAAVLQLGSSVTAICVSGFIATRVGGIYSQVD</sequence>
<dbReference type="GO" id="GO:0005549">
    <property type="term" value="F:odorant binding"/>
    <property type="evidence" value="ECO:0007669"/>
    <property type="project" value="InterPro"/>
</dbReference>
<protein>
    <submittedName>
        <fullName evidence="10">Uncharacterized protein</fullName>
    </submittedName>
</protein>
<dbReference type="Pfam" id="PF02949">
    <property type="entry name" value="7tm_6"/>
    <property type="match status" value="1"/>
</dbReference>
<dbReference type="GO" id="GO:0004984">
    <property type="term" value="F:olfactory receptor activity"/>
    <property type="evidence" value="ECO:0007669"/>
    <property type="project" value="InterPro"/>
</dbReference>
<gene>
    <name evidence="10" type="ORF">ACAOBT_LOCUS22414</name>
</gene>
<organism evidence="10 11">
    <name type="scientific">Acanthoscelides obtectus</name>
    <name type="common">Bean weevil</name>
    <name type="synonym">Bruchus obtectus</name>
    <dbReference type="NCBI Taxonomy" id="200917"/>
    <lineage>
        <taxon>Eukaryota</taxon>
        <taxon>Metazoa</taxon>
        <taxon>Ecdysozoa</taxon>
        <taxon>Arthropoda</taxon>
        <taxon>Hexapoda</taxon>
        <taxon>Insecta</taxon>
        <taxon>Pterygota</taxon>
        <taxon>Neoptera</taxon>
        <taxon>Endopterygota</taxon>
        <taxon>Coleoptera</taxon>
        <taxon>Polyphaga</taxon>
        <taxon>Cucujiformia</taxon>
        <taxon>Chrysomeloidea</taxon>
        <taxon>Chrysomelidae</taxon>
        <taxon>Bruchinae</taxon>
        <taxon>Bruchini</taxon>
        <taxon>Acanthoscelides</taxon>
    </lineage>
</organism>
<evidence type="ECO:0000256" key="1">
    <source>
        <dbReference type="ARBA" id="ARBA00004141"/>
    </source>
</evidence>
<comment type="subcellular location">
    <subcellularLocation>
        <location evidence="1">Membrane</location>
        <topology evidence="1">Multi-pass membrane protein</topology>
    </subcellularLocation>
</comment>
<dbReference type="InterPro" id="IPR004117">
    <property type="entry name" value="7tm6_olfct_rcpt"/>
</dbReference>
<evidence type="ECO:0000313" key="10">
    <source>
        <dbReference type="EMBL" id="CAH1995138.1"/>
    </source>
</evidence>
<reference evidence="10" key="1">
    <citation type="submission" date="2022-03" db="EMBL/GenBank/DDBJ databases">
        <authorList>
            <person name="Sayadi A."/>
        </authorList>
    </citation>
    <scope>NUCLEOTIDE SEQUENCE</scope>
</reference>